<dbReference type="Gene3D" id="2.50.20.10">
    <property type="entry name" value="Lipoprotein localisation LolA/LolB/LppX"/>
    <property type="match status" value="1"/>
</dbReference>
<evidence type="ECO:0008006" key="4">
    <source>
        <dbReference type="Google" id="ProtNLM"/>
    </source>
</evidence>
<reference evidence="2 3" key="1">
    <citation type="submission" date="2013-04" db="EMBL/GenBank/DDBJ databases">
        <title>Oceanococcus atlanticus 22II-S10r2 Genome Sequencing.</title>
        <authorList>
            <person name="Lai Q."/>
            <person name="Li G."/>
            <person name="Shao Z."/>
        </authorList>
    </citation>
    <scope>NUCLEOTIDE SEQUENCE [LARGE SCALE GENOMIC DNA]</scope>
    <source>
        <strain evidence="2 3">22II-S10r2</strain>
    </source>
</reference>
<dbReference type="CDD" id="cd16329">
    <property type="entry name" value="LolA_like"/>
    <property type="match status" value="1"/>
</dbReference>
<dbReference type="OrthoDB" id="7053337at2"/>
<feature type="region of interest" description="Disordered" evidence="1">
    <location>
        <begin position="32"/>
        <end position="65"/>
    </location>
</feature>
<dbReference type="Pfam" id="PF07044">
    <property type="entry name" value="DUF1329"/>
    <property type="match status" value="1"/>
</dbReference>
<dbReference type="STRING" id="1317117.ATO7_07297"/>
<dbReference type="Proteomes" id="UP000192342">
    <property type="component" value="Unassembled WGS sequence"/>
</dbReference>
<organism evidence="2 3">
    <name type="scientific">Oceanococcus atlanticus</name>
    <dbReference type="NCBI Taxonomy" id="1317117"/>
    <lineage>
        <taxon>Bacteria</taxon>
        <taxon>Pseudomonadati</taxon>
        <taxon>Pseudomonadota</taxon>
        <taxon>Gammaproteobacteria</taxon>
        <taxon>Chromatiales</taxon>
        <taxon>Oceanococcaceae</taxon>
        <taxon>Oceanococcus</taxon>
    </lineage>
</organism>
<dbReference type="InterPro" id="IPR010752">
    <property type="entry name" value="DUF1329"/>
</dbReference>
<dbReference type="EMBL" id="AQQV01000002">
    <property type="protein sequence ID" value="ORE86826.1"/>
    <property type="molecule type" value="Genomic_DNA"/>
</dbReference>
<comment type="caution">
    <text evidence="2">The sequence shown here is derived from an EMBL/GenBank/DDBJ whole genome shotgun (WGS) entry which is preliminary data.</text>
</comment>
<protein>
    <recommendedName>
        <fullName evidence="4">DUF1329 domain-containing protein</fullName>
    </recommendedName>
</protein>
<evidence type="ECO:0000256" key="1">
    <source>
        <dbReference type="SAM" id="MobiDB-lite"/>
    </source>
</evidence>
<name>A0A1Y1SCV7_9GAMM</name>
<gene>
    <name evidence="2" type="ORF">ATO7_07297</name>
</gene>
<evidence type="ECO:0000313" key="3">
    <source>
        <dbReference type="Proteomes" id="UP000192342"/>
    </source>
</evidence>
<sequence>MLVATLLTASTTGLAGVSAQEAEKLGKSLTPIGAERAGNEDGSIPEWTPIEPFGKASGEFPNNPEVEADRPAYLVSAANVDQYIDKMSAGHKELFRRYPDSYKMIVYPTRRVANFPDRIKEETIKNATRASLNGVDDPQGAFVGFPFPIPQSGAEIPWNHRSKWRGENIRRYNNQMIVQLDGKFSLTKIVEDVQFDYASIANPNPAELQPGTTFIRYLSQTISPPRIAGTYILVHEKAGFGPEGRAAWLYAPALKRIRRAPAVCCDNPYEGTDGHQFYDQVDMYNGVLERFRWKLLGKREMLIPYNSYKIAGDSVKYADIAQPGHINQNLPRYELHRVWVVEAENKPDQRHTFSKRTMYFDEDTWNIVMIDDYDHQGQLMQFQEGHLVQFSAMLASTTVPEVIYHFNSGRYFVTAMFNEDEPYDNTVTYDDKFFEASSVQRKASK</sequence>
<evidence type="ECO:0000313" key="2">
    <source>
        <dbReference type="EMBL" id="ORE86826.1"/>
    </source>
</evidence>
<keyword evidence="3" id="KW-1185">Reference proteome</keyword>
<accession>A0A1Y1SCV7</accession>
<dbReference type="AlphaFoldDB" id="A0A1Y1SCV7"/>
<proteinExistence type="predicted"/>